<dbReference type="PANTHER" id="PTHR11474:SF124">
    <property type="entry name" value="TYROSINASE"/>
    <property type="match status" value="1"/>
</dbReference>
<evidence type="ECO:0000256" key="4">
    <source>
        <dbReference type="ARBA" id="ARBA00011906"/>
    </source>
</evidence>
<comment type="similarity">
    <text evidence="3">Belongs to the tyrosinase family.</text>
</comment>
<organism evidence="19 20">
    <name type="scientific">Ciona savignyi</name>
    <name type="common">Pacific transparent sea squirt</name>
    <dbReference type="NCBI Taxonomy" id="51511"/>
    <lineage>
        <taxon>Eukaryota</taxon>
        <taxon>Metazoa</taxon>
        <taxon>Chordata</taxon>
        <taxon>Tunicata</taxon>
        <taxon>Ascidiacea</taxon>
        <taxon>Phlebobranchia</taxon>
        <taxon>Cionidae</taxon>
        <taxon>Ciona</taxon>
    </lineage>
</organism>
<evidence type="ECO:0000313" key="19">
    <source>
        <dbReference type="Ensembl" id="ENSCSAVP00000018702.1"/>
    </source>
</evidence>
<feature type="domain" description="Tyrosinase copper-binding" evidence="18">
    <location>
        <begin position="415"/>
        <end position="426"/>
    </location>
</feature>
<keyword evidence="7 16" id="KW-0732">Signal</keyword>
<evidence type="ECO:0000256" key="11">
    <source>
        <dbReference type="ARBA" id="ARBA00023101"/>
    </source>
</evidence>
<dbReference type="EC" id="1.14.18.1" evidence="4"/>
<evidence type="ECO:0000256" key="5">
    <source>
        <dbReference type="ARBA" id="ARBA00022692"/>
    </source>
</evidence>
<keyword evidence="10" id="KW-0503">Monooxygenase</keyword>
<dbReference type="SUPFAM" id="SSF48056">
    <property type="entry name" value="Di-copper centre-containing domain"/>
    <property type="match status" value="1"/>
</dbReference>
<evidence type="ECO:0000256" key="13">
    <source>
        <dbReference type="ARBA" id="ARBA00023180"/>
    </source>
</evidence>
<evidence type="ECO:0000256" key="6">
    <source>
        <dbReference type="ARBA" id="ARBA00022723"/>
    </source>
</evidence>
<name>H2ZM86_CIOSA</name>
<evidence type="ECO:0000259" key="17">
    <source>
        <dbReference type="PROSITE" id="PS00497"/>
    </source>
</evidence>
<proteinExistence type="inferred from homology"/>
<dbReference type="GO" id="GO:0043473">
    <property type="term" value="P:pigmentation"/>
    <property type="evidence" value="ECO:0007669"/>
    <property type="project" value="TreeGrafter"/>
</dbReference>
<dbReference type="PROSITE" id="PS00498">
    <property type="entry name" value="TYROSINASE_2"/>
    <property type="match status" value="1"/>
</dbReference>
<keyword evidence="8" id="KW-0560">Oxidoreductase</keyword>
<dbReference type="GO" id="GO:0031410">
    <property type="term" value="C:cytoplasmic vesicle"/>
    <property type="evidence" value="ECO:0007669"/>
    <property type="project" value="UniProtKB-ARBA"/>
</dbReference>
<keyword evidence="9" id="KW-0186">Copper</keyword>
<dbReference type="STRING" id="51511.ENSCSAVP00000018702"/>
<protein>
    <recommendedName>
        <fullName evidence="14">Tyrosinase</fullName>
        <ecNumber evidence="4">1.14.18.1</ecNumber>
    </recommendedName>
    <alternativeName>
        <fullName evidence="15">Monophenol monooxygenase</fullName>
    </alternativeName>
</protein>
<dbReference type="Gene3D" id="1.10.1280.10">
    <property type="entry name" value="Di-copper center containing domain from catechol oxidase"/>
    <property type="match status" value="1"/>
</dbReference>
<keyword evidence="5" id="KW-0812">Transmembrane</keyword>
<dbReference type="OMA" id="PMDKMAN"/>
<dbReference type="AlphaFoldDB" id="H2ZM86"/>
<dbReference type="PROSITE" id="PS00497">
    <property type="entry name" value="TYROSINASE_1"/>
    <property type="match status" value="1"/>
</dbReference>
<dbReference type="InterPro" id="IPR002227">
    <property type="entry name" value="Tyrosinase_Cu-bd"/>
</dbReference>
<dbReference type="PANTHER" id="PTHR11474">
    <property type="entry name" value="TYROSINASE FAMILY MEMBER"/>
    <property type="match status" value="1"/>
</dbReference>
<evidence type="ECO:0000256" key="2">
    <source>
        <dbReference type="ARBA" id="ARBA00004573"/>
    </source>
</evidence>
<keyword evidence="20" id="KW-1185">Reference proteome</keyword>
<reference evidence="19" key="3">
    <citation type="submission" date="2025-09" db="UniProtKB">
        <authorList>
            <consortium name="Ensembl"/>
        </authorList>
    </citation>
    <scope>IDENTIFICATION</scope>
</reference>
<keyword evidence="11" id="KW-0470">Melanin biosynthesis</keyword>
<evidence type="ECO:0000256" key="12">
    <source>
        <dbReference type="ARBA" id="ARBA00023136"/>
    </source>
</evidence>
<dbReference type="InterPro" id="IPR050316">
    <property type="entry name" value="Tyrosinase/Hemocyanin"/>
</dbReference>
<evidence type="ECO:0000256" key="9">
    <source>
        <dbReference type="ARBA" id="ARBA00023008"/>
    </source>
</evidence>
<evidence type="ECO:0000256" key="3">
    <source>
        <dbReference type="ARBA" id="ARBA00009928"/>
    </source>
</evidence>
<dbReference type="eggNOG" id="ENOG502QRET">
    <property type="taxonomic scope" value="Eukaryota"/>
</dbReference>
<sequence length="484" mass="54693">TMFRTVLPVCFLLVGVSAQFPRRCTDKASLEARECCPTHTDGTKCGEMSNRGICAEIIAPTIDITVNETLELLLDDRAYWPRAFYDRACSCYGNFDDVDCSSCKAGFQGENCDVKSALAIRRNFTSLERNEIDSVISVLDKSKRIISDNYVILVTSYDRILRGESPEFANISVYNLFVWMHAYVSRDNLVFQGDDVKARLTNVNEENRVQVAIELLKEDFELAVESDVDYAHEGPAFLPWHRYFLLKWEKELRDVVVGDDTFTLPYWDWRDNTNCDVCNDAMMGDKDPENATLISSGSPISKWQIICSKGNAYIESGIQCTGQPEGPLLRDPGNYDPEKISGLPTSQEVENVIKIPDSYDTDSFDVAANQSFRNLVEGFADTTTGDADPSMSYLHNAVHLFMNGTMSEVATSANDPIFLLHHAFVDSIYELWLRQRTLRGNFGSTDGIRLGHRPNDFMVPFFPLVRNREGFANTFQLGYAYDYI</sequence>
<keyword evidence="6" id="KW-0479">Metal-binding</keyword>
<dbReference type="GO" id="GO:0042438">
    <property type="term" value="P:melanin biosynthetic process"/>
    <property type="evidence" value="ECO:0007669"/>
    <property type="project" value="UniProtKB-KW"/>
</dbReference>
<evidence type="ECO:0000256" key="1">
    <source>
        <dbReference type="ARBA" id="ARBA00001973"/>
    </source>
</evidence>
<reference evidence="20" key="1">
    <citation type="submission" date="2003-08" db="EMBL/GenBank/DDBJ databases">
        <authorList>
            <person name="Birren B."/>
            <person name="Nusbaum C."/>
            <person name="Abebe A."/>
            <person name="Abouelleil A."/>
            <person name="Adekoya E."/>
            <person name="Ait-zahra M."/>
            <person name="Allen N."/>
            <person name="Allen T."/>
            <person name="An P."/>
            <person name="Anderson M."/>
            <person name="Anderson S."/>
            <person name="Arachchi H."/>
            <person name="Armbruster J."/>
            <person name="Bachantsang P."/>
            <person name="Baldwin J."/>
            <person name="Barry A."/>
            <person name="Bayul T."/>
            <person name="Blitshsteyn B."/>
            <person name="Bloom T."/>
            <person name="Blye J."/>
            <person name="Boguslavskiy L."/>
            <person name="Borowsky M."/>
            <person name="Boukhgalter B."/>
            <person name="Brunache A."/>
            <person name="Butler J."/>
            <person name="Calixte N."/>
            <person name="Calvo S."/>
            <person name="Camarata J."/>
            <person name="Campo K."/>
            <person name="Chang J."/>
            <person name="Cheshatsang Y."/>
            <person name="Citroen M."/>
            <person name="Collymore A."/>
            <person name="Considine T."/>
            <person name="Cook A."/>
            <person name="Cooke P."/>
            <person name="Corum B."/>
            <person name="Cuomo C."/>
            <person name="David R."/>
            <person name="Dawoe T."/>
            <person name="Degray S."/>
            <person name="Dodge S."/>
            <person name="Dooley K."/>
            <person name="Dorje P."/>
            <person name="Dorjee K."/>
            <person name="Dorris L."/>
            <person name="Duffey N."/>
            <person name="Dupes A."/>
            <person name="Elkins T."/>
            <person name="Engels R."/>
            <person name="Erickson J."/>
            <person name="Farina A."/>
            <person name="Faro S."/>
            <person name="Ferreira P."/>
            <person name="Fischer H."/>
            <person name="Fitzgerald M."/>
            <person name="Foley K."/>
            <person name="Gage D."/>
            <person name="Galagan J."/>
            <person name="Gearin G."/>
            <person name="Gnerre S."/>
            <person name="Gnirke A."/>
            <person name="Goyette A."/>
            <person name="Graham J."/>
            <person name="Grandbois E."/>
            <person name="Gyaltsen K."/>
            <person name="Hafez N."/>
            <person name="Hagopian D."/>
            <person name="Hagos B."/>
            <person name="Hall J."/>
            <person name="Hatcher B."/>
            <person name="Heller A."/>
            <person name="Higgins H."/>
            <person name="Honan T."/>
            <person name="Horn A."/>
            <person name="Houde N."/>
            <person name="Hughes L."/>
            <person name="Hulme W."/>
            <person name="Husby E."/>
            <person name="Iliev I."/>
            <person name="Jaffe D."/>
            <person name="Jones C."/>
            <person name="Kamal M."/>
            <person name="Kamat A."/>
            <person name="Kamvysselis M."/>
            <person name="Karlsson E."/>
            <person name="Kells C."/>
            <person name="Kieu A."/>
            <person name="Kisner P."/>
            <person name="Kodira C."/>
            <person name="Kulbokas E."/>
            <person name="Labutti K."/>
            <person name="Lama D."/>
            <person name="Landers T."/>
            <person name="Leger J."/>
            <person name="Levine S."/>
            <person name="Lewis D."/>
            <person name="Lewis T."/>
            <person name="Lindblad-toh K."/>
            <person name="Liu X."/>
            <person name="Lokyitsang T."/>
            <person name="Lokyitsang Y."/>
            <person name="Lucien O."/>
            <person name="Lui A."/>
            <person name="Ma L.J."/>
            <person name="Mabbitt R."/>
            <person name="Macdonald J."/>
            <person name="Maclean C."/>
            <person name="Major J."/>
            <person name="Manning J."/>
            <person name="Marabella R."/>
            <person name="Maru K."/>
            <person name="Matthews C."/>
            <person name="Mauceli E."/>
            <person name="Mccarthy M."/>
            <person name="Mcdonough S."/>
            <person name="Mcghee T."/>
            <person name="Meldrim J."/>
            <person name="Meneus L."/>
            <person name="Mesirov J."/>
            <person name="Mihalev A."/>
            <person name="Mihova T."/>
            <person name="Mikkelsen T."/>
            <person name="Mlenga V."/>
            <person name="Moru K."/>
            <person name="Mozes J."/>
            <person name="Mulrain L."/>
            <person name="Munson G."/>
            <person name="Naylor J."/>
            <person name="Newes C."/>
            <person name="Nguyen C."/>
            <person name="Nguyen N."/>
            <person name="Nguyen T."/>
            <person name="Nicol R."/>
            <person name="Nielsen C."/>
            <person name="Nizzari M."/>
            <person name="Norbu C."/>
            <person name="Norbu N."/>
            <person name="O'donnell P."/>
            <person name="Okoawo O."/>
            <person name="O'leary S."/>
            <person name="Omotosho B."/>
            <person name="O'neill K."/>
            <person name="Osman S."/>
            <person name="Parker S."/>
            <person name="Perrin D."/>
            <person name="Phunkhang P."/>
            <person name="Piqani B."/>
            <person name="Purcell S."/>
            <person name="Rachupka T."/>
            <person name="Ramasamy U."/>
            <person name="Rameau R."/>
            <person name="Ray V."/>
            <person name="Raymond C."/>
            <person name="Retta R."/>
            <person name="Richardson S."/>
            <person name="Rise C."/>
            <person name="Rodriguez J."/>
            <person name="Rogers J."/>
            <person name="Rogov P."/>
            <person name="Rutman M."/>
            <person name="Schupbach R."/>
            <person name="Seaman C."/>
            <person name="Settipalli S."/>
            <person name="Sharpe T."/>
            <person name="Sheridan J."/>
            <person name="Sherpa N."/>
            <person name="Shi J."/>
            <person name="Smirnov S."/>
            <person name="Smith C."/>
            <person name="Sougnez C."/>
            <person name="Spencer B."/>
            <person name="Stalker J."/>
            <person name="Stange-thomann N."/>
            <person name="Stavropoulos S."/>
            <person name="Stetson K."/>
            <person name="Stone C."/>
            <person name="Stone S."/>
            <person name="Stubbs M."/>
            <person name="Talamas J."/>
            <person name="Tchuinga P."/>
            <person name="Tenzing P."/>
            <person name="Tesfaye S."/>
            <person name="Theodore J."/>
            <person name="Thoulutsang Y."/>
            <person name="Topham K."/>
            <person name="Towey S."/>
            <person name="Tsamla T."/>
            <person name="Tsomo N."/>
            <person name="Vallee D."/>
            <person name="Vassiliev H."/>
            <person name="Venkataraman V."/>
            <person name="Vinson J."/>
            <person name="Vo A."/>
            <person name="Wade C."/>
            <person name="Wang S."/>
            <person name="Wangchuk T."/>
            <person name="Wangdi T."/>
            <person name="Whittaker C."/>
            <person name="Wilkinson J."/>
            <person name="Wu Y."/>
            <person name="Wyman D."/>
            <person name="Yadav S."/>
            <person name="Yang S."/>
            <person name="Yang X."/>
            <person name="Yeager S."/>
            <person name="Yee E."/>
            <person name="Young G."/>
            <person name="Zainoun J."/>
            <person name="Zembeck L."/>
            <person name="Zimmer A."/>
            <person name="Zody M."/>
            <person name="Lander E."/>
        </authorList>
    </citation>
    <scope>NUCLEOTIDE SEQUENCE [LARGE SCALE GENOMIC DNA]</scope>
</reference>
<reference evidence="19" key="2">
    <citation type="submission" date="2025-08" db="UniProtKB">
        <authorList>
            <consortium name="Ensembl"/>
        </authorList>
    </citation>
    <scope>IDENTIFICATION</scope>
</reference>
<feature type="chain" id="PRO_5003579358" description="Tyrosinase" evidence="16">
    <location>
        <begin position="19"/>
        <end position="484"/>
    </location>
</feature>
<dbReference type="Ensembl" id="ENSCSAVT00000018907.1">
    <property type="protein sequence ID" value="ENSCSAVP00000018702.1"/>
    <property type="gene ID" value="ENSCSAVG00000010989.1"/>
</dbReference>
<evidence type="ECO:0000256" key="10">
    <source>
        <dbReference type="ARBA" id="ARBA00023033"/>
    </source>
</evidence>
<feature type="signal peptide" evidence="16">
    <location>
        <begin position="1"/>
        <end position="18"/>
    </location>
</feature>
<evidence type="ECO:0000256" key="14">
    <source>
        <dbReference type="ARBA" id="ARBA00039304"/>
    </source>
</evidence>
<dbReference type="GO" id="GO:0046872">
    <property type="term" value="F:metal ion binding"/>
    <property type="evidence" value="ECO:0007669"/>
    <property type="project" value="UniProtKB-KW"/>
</dbReference>
<evidence type="ECO:0000256" key="8">
    <source>
        <dbReference type="ARBA" id="ARBA00023002"/>
    </source>
</evidence>
<comment type="cofactor">
    <cofactor evidence="1">
        <name>Cu(2+)</name>
        <dbReference type="ChEBI" id="CHEBI:29036"/>
    </cofactor>
</comment>
<evidence type="ECO:0000313" key="20">
    <source>
        <dbReference type="Proteomes" id="UP000007875"/>
    </source>
</evidence>
<dbReference type="Proteomes" id="UP000007875">
    <property type="component" value="Unassembled WGS sequence"/>
</dbReference>
<dbReference type="PRINTS" id="PR00092">
    <property type="entry name" value="TYROSINASE"/>
</dbReference>
<evidence type="ECO:0000256" key="7">
    <source>
        <dbReference type="ARBA" id="ARBA00022729"/>
    </source>
</evidence>
<dbReference type="GeneTree" id="ENSGT00940000155336"/>
<dbReference type="GO" id="GO:0004503">
    <property type="term" value="F:tyrosinase activity"/>
    <property type="evidence" value="ECO:0007669"/>
    <property type="project" value="UniProtKB-EC"/>
</dbReference>
<keyword evidence="12" id="KW-0472">Membrane</keyword>
<dbReference type="Pfam" id="PF00264">
    <property type="entry name" value="Tyrosinase"/>
    <property type="match status" value="1"/>
</dbReference>
<comment type="subcellular location">
    <subcellularLocation>
        <location evidence="2">Melanosome membrane</location>
        <topology evidence="2">Single-pass type I membrane protein</topology>
    </subcellularLocation>
</comment>
<keyword evidence="13" id="KW-0325">Glycoprotein</keyword>
<evidence type="ECO:0000259" key="18">
    <source>
        <dbReference type="PROSITE" id="PS00498"/>
    </source>
</evidence>
<dbReference type="InterPro" id="IPR008922">
    <property type="entry name" value="Di-copper_centre_dom_sf"/>
</dbReference>
<accession>H2ZM86</accession>
<evidence type="ECO:0000256" key="16">
    <source>
        <dbReference type="SAM" id="SignalP"/>
    </source>
</evidence>
<evidence type="ECO:0000256" key="15">
    <source>
        <dbReference type="ARBA" id="ARBA00042251"/>
    </source>
</evidence>
<feature type="domain" description="Tyrosinase copper-binding" evidence="17">
    <location>
        <begin position="232"/>
        <end position="249"/>
    </location>
</feature>
<dbReference type="InParanoid" id="H2ZM86"/>